<name>A0ABW8A088_9ACTN</name>
<dbReference type="InterPro" id="IPR021005">
    <property type="entry name" value="Znf_CGNR"/>
</dbReference>
<evidence type="ECO:0000256" key="1">
    <source>
        <dbReference type="SAM" id="MobiDB-lite"/>
    </source>
</evidence>
<evidence type="ECO:0000259" key="2">
    <source>
        <dbReference type="Pfam" id="PF11706"/>
    </source>
</evidence>
<dbReference type="InterPro" id="IPR010852">
    <property type="entry name" value="ABATE"/>
</dbReference>
<feature type="domain" description="Zinc finger CGNR" evidence="2">
    <location>
        <begin position="199"/>
        <end position="237"/>
    </location>
</feature>
<reference evidence="3 4" key="1">
    <citation type="submission" date="2024-10" db="EMBL/GenBank/DDBJ databases">
        <title>The Natural Products Discovery Center: Release of the First 8490 Sequenced Strains for Exploring Actinobacteria Biosynthetic Diversity.</title>
        <authorList>
            <person name="Kalkreuter E."/>
            <person name="Kautsar S.A."/>
            <person name="Yang D."/>
            <person name="Bader C.D."/>
            <person name="Teijaro C.N."/>
            <person name="Fluegel L."/>
            <person name="Davis C.M."/>
            <person name="Simpson J.R."/>
            <person name="Lauterbach L."/>
            <person name="Steele A.D."/>
            <person name="Gui C."/>
            <person name="Meng S."/>
            <person name="Li G."/>
            <person name="Viehrig K."/>
            <person name="Ye F."/>
            <person name="Su P."/>
            <person name="Kiefer A.F."/>
            <person name="Nichols A."/>
            <person name="Cepeda A.J."/>
            <person name="Yan W."/>
            <person name="Fan B."/>
            <person name="Jiang Y."/>
            <person name="Adhikari A."/>
            <person name="Zheng C.-J."/>
            <person name="Schuster L."/>
            <person name="Cowan T.M."/>
            <person name="Smanski M.J."/>
            <person name="Chevrette M.G."/>
            <person name="De Carvalho L.P.S."/>
            <person name="Shen B."/>
        </authorList>
    </citation>
    <scope>NUCLEOTIDE SEQUENCE [LARGE SCALE GENOMIC DNA]</scope>
    <source>
        <strain evidence="3 4">NPDC049503</strain>
    </source>
</reference>
<dbReference type="Proteomes" id="UP001612928">
    <property type="component" value="Unassembled WGS sequence"/>
</dbReference>
<dbReference type="Pfam" id="PF07336">
    <property type="entry name" value="ABATE"/>
    <property type="match status" value="1"/>
</dbReference>
<protein>
    <submittedName>
        <fullName evidence="3">CGNR zinc finger domain-containing protein</fullName>
    </submittedName>
</protein>
<gene>
    <name evidence="3" type="ORF">ACIBP5_09550</name>
</gene>
<dbReference type="RefSeq" id="WP_397019902.1">
    <property type="nucleotide sequence ID" value="NZ_JBITMB010000002.1"/>
</dbReference>
<feature type="region of interest" description="Disordered" evidence="1">
    <location>
        <begin position="114"/>
        <end position="140"/>
    </location>
</feature>
<keyword evidence="4" id="KW-1185">Reference proteome</keyword>
<dbReference type="EMBL" id="JBITMB010000002">
    <property type="protein sequence ID" value="MFI7440194.1"/>
    <property type="molecule type" value="Genomic_DNA"/>
</dbReference>
<dbReference type="SUPFAM" id="SSF160904">
    <property type="entry name" value="Jann2411-like"/>
    <property type="match status" value="2"/>
</dbReference>
<evidence type="ECO:0000313" key="3">
    <source>
        <dbReference type="EMBL" id="MFI7440194.1"/>
    </source>
</evidence>
<comment type="caution">
    <text evidence="3">The sequence shown here is derived from an EMBL/GenBank/DDBJ whole genome shotgun (WGS) entry which is preliminary data.</text>
</comment>
<dbReference type="Pfam" id="PF11706">
    <property type="entry name" value="zf-CGNR"/>
    <property type="match status" value="1"/>
</dbReference>
<organism evidence="3 4">
    <name type="scientific">Nonomuraea indica</name>
    <dbReference type="NCBI Taxonomy" id="1581193"/>
    <lineage>
        <taxon>Bacteria</taxon>
        <taxon>Bacillati</taxon>
        <taxon>Actinomycetota</taxon>
        <taxon>Actinomycetes</taxon>
        <taxon>Streptosporangiales</taxon>
        <taxon>Streptosporangiaceae</taxon>
        <taxon>Nonomuraea</taxon>
    </lineage>
</organism>
<proteinExistence type="predicted"/>
<dbReference type="Gene3D" id="1.10.3300.10">
    <property type="entry name" value="Jann2411-like domain"/>
    <property type="match status" value="1"/>
</dbReference>
<dbReference type="InterPro" id="IPR023286">
    <property type="entry name" value="ABATE_dom_sf"/>
</dbReference>
<dbReference type="PANTHER" id="PTHR35525:SF3">
    <property type="entry name" value="BLL6575 PROTEIN"/>
    <property type="match status" value="1"/>
</dbReference>
<evidence type="ECO:0000313" key="4">
    <source>
        <dbReference type="Proteomes" id="UP001612928"/>
    </source>
</evidence>
<dbReference type="PANTHER" id="PTHR35525">
    <property type="entry name" value="BLL6575 PROTEIN"/>
    <property type="match status" value="1"/>
</dbReference>
<sequence length="241" mass="25800">MDVADFTGGGAPLLGEPPPIELANTAHAVRGRRRDGLLTTEHLAAWLRDMRPRLAVPLTDADLRGVTDDDLARARELRDAVRSLAAATATLCAAHDGDREAGGAGEDGVAATRTTGADLAEPTPGSRSTPPTPGHPVLDPRAAETLNRHARRSPRWRELLLDPEPHAVVRSADRPVAAALAALAEEAIDLFAGPVRHKLRACQGPGCILHFVRESPRREWCSPGCGNRARAARHYAKVRRP</sequence>
<accession>A0ABW8A088</accession>